<keyword evidence="1" id="KW-1133">Transmembrane helix</keyword>
<organism evidence="2 3">
    <name type="scientific">Populibacterium corticicola</name>
    <dbReference type="NCBI Taxonomy" id="1812826"/>
    <lineage>
        <taxon>Bacteria</taxon>
        <taxon>Bacillati</taxon>
        <taxon>Actinomycetota</taxon>
        <taxon>Actinomycetes</taxon>
        <taxon>Micrococcales</taxon>
        <taxon>Jonesiaceae</taxon>
        <taxon>Populibacterium</taxon>
    </lineage>
</organism>
<keyword evidence="1" id="KW-0812">Transmembrane</keyword>
<keyword evidence="3" id="KW-1185">Reference proteome</keyword>
<accession>A0ABW5XDG7</accession>
<name>A0ABW5XDG7_9MICO</name>
<evidence type="ECO:0000313" key="2">
    <source>
        <dbReference type="EMBL" id="MFD2839231.1"/>
    </source>
</evidence>
<reference evidence="3" key="1">
    <citation type="journal article" date="2019" name="Int. J. Syst. Evol. Microbiol.">
        <title>The Global Catalogue of Microorganisms (GCM) 10K type strain sequencing project: providing services to taxonomists for standard genome sequencing and annotation.</title>
        <authorList>
            <consortium name="The Broad Institute Genomics Platform"/>
            <consortium name="The Broad Institute Genome Sequencing Center for Infectious Disease"/>
            <person name="Wu L."/>
            <person name="Ma J."/>
        </authorList>
    </citation>
    <scope>NUCLEOTIDE SEQUENCE [LARGE SCALE GENOMIC DNA]</scope>
    <source>
        <strain evidence="3">KCTC 33576</strain>
    </source>
</reference>
<dbReference type="Proteomes" id="UP001597391">
    <property type="component" value="Unassembled WGS sequence"/>
</dbReference>
<sequence length="454" mass="48937">MSDTRIELNFYLPDDGSLSPTQIVEGLAQAGFLGAVNRAATDVHSVEVVLLAKFSERGVVVPRRNGESVVLASQTNLEAFVQELAHSSGASVSGLLNALDAACYAEGPHTESAPLDDDAKVDEPEGTELRRIVFATYGEDRYPALSAQDQLTPLAHEISLHIGAPVTAVNATATGAELDPTLVFAEGVLTATRVFANYRPIVEVEYDGGIFLRWYSADRATGSVRQKLLDIAAERNGWYLPSESFNGEPFVPLAQPHRAESDTTVPALFDAQTQLIAQLNAENLDPNPDLFEVLELTRAIGLPDTSGHKLAELLSIRDRIVEVSEVCATLHFPDYVAEVLKGRSNPKALPGAVHVEQGTAAGSANFKALLERPEGTSVTDRMRQLDFDRPALALLIEVGMVAAGIALIVLGIMDVGPFGQTWIAIVGYLLGAWLFLDGVASLFMWAKIRRQNKN</sequence>
<evidence type="ECO:0000256" key="1">
    <source>
        <dbReference type="SAM" id="Phobius"/>
    </source>
</evidence>
<feature type="transmembrane region" description="Helical" evidence="1">
    <location>
        <begin position="425"/>
        <end position="446"/>
    </location>
</feature>
<protein>
    <submittedName>
        <fullName evidence="2">Uncharacterized protein</fullName>
    </submittedName>
</protein>
<evidence type="ECO:0000313" key="3">
    <source>
        <dbReference type="Proteomes" id="UP001597391"/>
    </source>
</evidence>
<dbReference type="RefSeq" id="WP_377464670.1">
    <property type="nucleotide sequence ID" value="NZ_JBHUOP010000001.1"/>
</dbReference>
<proteinExistence type="predicted"/>
<feature type="transmembrane region" description="Helical" evidence="1">
    <location>
        <begin position="391"/>
        <end position="413"/>
    </location>
</feature>
<dbReference type="EMBL" id="JBHUOP010000001">
    <property type="protein sequence ID" value="MFD2839231.1"/>
    <property type="molecule type" value="Genomic_DNA"/>
</dbReference>
<comment type="caution">
    <text evidence="2">The sequence shown here is derived from an EMBL/GenBank/DDBJ whole genome shotgun (WGS) entry which is preliminary data.</text>
</comment>
<gene>
    <name evidence="2" type="ORF">ACFSYH_01435</name>
</gene>
<keyword evidence="1" id="KW-0472">Membrane</keyword>